<feature type="region of interest" description="Disordered" evidence="2">
    <location>
        <begin position="23"/>
        <end position="88"/>
    </location>
</feature>
<dbReference type="EMBL" id="JARKIF010000054">
    <property type="protein sequence ID" value="KAJ7606893.1"/>
    <property type="molecule type" value="Genomic_DNA"/>
</dbReference>
<sequence>MSDDDTYQPTTVNSSPAFIRYTLADGDEMSQHKQPLRNALEAEKRAEAYGNRFKRPRLDDSDTTPIKREDRDRSLSPSRSPFRLRPPRCVAEGQRHTSALYDYGGALNSQTGEHTYVDHLLGSSDEEDADVKTEGKGKKDSLLDELSLEVETLQVQVTQLNKRVHELTAERDELEVAWSEAIAELKDWRSSARAAWRLFGLARPYTEAAELAHS</sequence>
<reference evidence="3" key="1">
    <citation type="submission" date="2023-03" db="EMBL/GenBank/DDBJ databases">
        <title>Massive genome expansion in bonnet fungi (Mycena s.s.) driven by repeated elements and novel gene families across ecological guilds.</title>
        <authorList>
            <consortium name="Lawrence Berkeley National Laboratory"/>
            <person name="Harder C.B."/>
            <person name="Miyauchi S."/>
            <person name="Viragh M."/>
            <person name="Kuo A."/>
            <person name="Thoen E."/>
            <person name="Andreopoulos B."/>
            <person name="Lu D."/>
            <person name="Skrede I."/>
            <person name="Drula E."/>
            <person name="Henrissat B."/>
            <person name="Morin E."/>
            <person name="Kohler A."/>
            <person name="Barry K."/>
            <person name="LaButti K."/>
            <person name="Morin E."/>
            <person name="Salamov A."/>
            <person name="Lipzen A."/>
            <person name="Mereny Z."/>
            <person name="Hegedus B."/>
            <person name="Baldrian P."/>
            <person name="Stursova M."/>
            <person name="Weitz H."/>
            <person name="Taylor A."/>
            <person name="Grigoriev I.V."/>
            <person name="Nagy L.G."/>
            <person name="Martin F."/>
            <person name="Kauserud H."/>
        </authorList>
    </citation>
    <scope>NUCLEOTIDE SEQUENCE</scope>
    <source>
        <strain evidence="3">9284</strain>
    </source>
</reference>
<dbReference type="Proteomes" id="UP001221142">
    <property type="component" value="Unassembled WGS sequence"/>
</dbReference>
<evidence type="ECO:0000256" key="1">
    <source>
        <dbReference type="SAM" id="Coils"/>
    </source>
</evidence>
<dbReference type="AlphaFoldDB" id="A0AAD7FAA3"/>
<evidence type="ECO:0000256" key="2">
    <source>
        <dbReference type="SAM" id="MobiDB-lite"/>
    </source>
</evidence>
<feature type="coiled-coil region" evidence="1">
    <location>
        <begin position="143"/>
        <end position="177"/>
    </location>
</feature>
<gene>
    <name evidence="3" type="ORF">FB45DRAFT_1011667</name>
</gene>
<protein>
    <submittedName>
        <fullName evidence="3">Uncharacterized protein</fullName>
    </submittedName>
</protein>
<organism evidence="3 4">
    <name type="scientific">Roridomyces roridus</name>
    <dbReference type="NCBI Taxonomy" id="1738132"/>
    <lineage>
        <taxon>Eukaryota</taxon>
        <taxon>Fungi</taxon>
        <taxon>Dikarya</taxon>
        <taxon>Basidiomycota</taxon>
        <taxon>Agaricomycotina</taxon>
        <taxon>Agaricomycetes</taxon>
        <taxon>Agaricomycetidae</taxon>
        <taxon>Agaricales</taxon>
        <taxon>Marasmiineae</taxon>
        <taxon>Mycenaceae</taxon>
        <taxon>Roridomyces</taxon>
    </lineage>
</organism>
<name>A0AAD7FAA3_9AGAR</name>
<evidence type="ECO:0000313" key="3">
    <source>
        <dbReference type="EMBL" id="KAJ7606893.1"/>
    </source>
</evidence>
<keyword evidence="1" id="KW-0175">Coiled coil</keyword>
<comment type="caution">
    <text evidence="3">The sequence shown here is derived from an EMBL/GenBank/DDBJ whole genome shotgun (WGS) entry which is preliminary data.</text>
</comment>
<accession>A0AAD7FAA3</accession>
<proteinExistence type="predicted"/>
<feature type="compositionally biased region" description="Basic and acidic residues" evidence="2">
    <location>
        <begin position="56"/>
        <end position="74"/>
    </location>
</feature>
<keyword evidence="4" id="KW-1185">Reference proteome</keyword>
<evidence type="ECO:0000313" key="4">
    <source>
        <dbReference type="Proteomes" id="UP001221142"/>
    </source>
</evidence>